<keyword evidence="3" id="KW-1185">Reference proteome</keyword>
<dbReference type="Gene3D" id="1.20.1280.50">
    <property type="match status" value="1"/>
</dbReference>
<sequence>METHPKRPPKSENLRIEKELEHSGKAIWEGLAPINRLPDPVLYTIFSYFQNECRVQPWKSLDWICVTHVCKEWRKVALDSEYATLWAFIPFHCPQWIPESIERSKSVMLTFEVLEDGVKYGSLKKLVKQHISRLQILKIHGGITEQQLQKLFDNLPAGSATQLECLLLPPDVYSGAIIAAAQRCLGATSSLKELETACSVDWTSPILNGLTHLTLSSGTTQPHGRPGQQHDFLRALQSMPLLRALHLGEGRLPIPENSSSEPTVNLRCLQSLRLSDSGVQVCNILRRLIFPGTVEPRLHFKIAQLDEIAEMVKILRGAFKSPNRPVIRRLKVRWAGSCIQVTGWTSATRSQEMEKDEYYDIEEHAEKDEEDCDFQIKVSWPTIRFQVTEEQKQAILVSISCVAVPVPSLMVLSLSASEPIFDLHKYFKVLGRQPELDTIFVEGPIFWPLLQSIALMSSPERDPPNYPSLRHLNVHSVLFYPKGHHHPLQDLQGILEVRKKYGMGLQSIHFSECHFLSQENIDALEKIIDKVTWDEMEIVLSDVEYEDEEDFENSEEDYEDELEDFEHEWD</sequence>
<evidence type="ECO:0000313" key="3">
    <source>
        <dbReference type="Proteomes" id="UP000053424"/>
    </source>
</evidence>
<evidence type="ECO:0000256" key="1">
    <source>
        <dbReference type="SAM" id="MobiDB-lite"/>
    </source>
</evidence>
<dbReference type="Proteomes" id="UP000053424">
    <property type="component" value="Unassembled WGS sequence"/>
</dbReference>
<evidence type="ECO:0000313" key="2">
    <source>
        <dbReference type="EMBL" id="KIM42656.1"/>
    </source>
</evidence>
<reference evidence="2 3" key="1">
    <citation type="submission" date="2014-04" db="EMBL/GenBank/DDBJ databases">
        <authorList>
            <consortium name="DOE Joint Genome Institute"/>
            <person name="Kuo A."/>
            <person name="Gay G."/>
            <person name="Dore J."/>
            <person name="Kohler A."/>
            <person name="Nagy L.G."/>
            <person name="Floudas D."/>
            <person name="Copeland A."/>
            <person name="Barry K.W."/>
            <person name="Cichocki N."/>
            <person name="Veneault-Fourrey C."/>
            <person name="LaButti K."/>
            <person name="Lindquist E.A."/>
            <person name="Lipzen A."/>
            <person name="Lundell T."/>
            <person name="Morin E."/>
            <person name="Murat C."/>
            <person name="Sun H."/>
            <person name="Tunlid A."/>
            <person name="Henrissat B."/>
            <person name="Grigoriev I.V."/>
            <person name="Hibbett D.S."/>
            <person name="Martin F."/>
            <person name="Nordberg H.P."/>
            <person name="Cantor M.N."/>
            <person name="Hua S.X."/>
        </authorList>
    </citation>
    <scope>NUCLEOTIDE SEQUENCE [LARGE SCALE GENOMIC DNA]</scope>
    <source>
        <strain evidence="3">h7</strain>
    </source>
</reference>
<protein>
    <submittedName>
        <fullName evidence="2">Uncharacterized protein</fullName>
    </submittedName>
</protein>
<accession>A0A0C3CGD7</accession>
<dbReference type="EMBL" id="KN831777">
    <property type="protein sequence ID" value="KIM42656.1"/>
    <property type="molecule type" value="Genomic_DNA"/>
</dbReference>
<gene>
    <name evidence="2" type="ORF">M413DRAFT_408614</name>
</gene>
<name>A0A0C3CGD7_HEBCY</name>
<dbReference type="HOGENOM" id="CLU_024199_2_3_1"/>
<dbReference type="OrthoDB" id="2269034at2759"/>
<proteinExistence type="predicted"/>
<dbReference type="InterPro" id="IPR036047">
    <property type="entry name" value="F-box-like_dom_sf"/>
</dbReference>
<dbReference type="AlphaFoldDB" id="A0A0C3CGD7"/>
<reference evidence="3" key="2">
    <citation type="submission" date="2015-01" db="EMBL/GenBank/DDBJ databases">
        <title>Evolutionary Origins and Diversification of the Mycorrhizal Mutualists.</title>
        <authorList>
            <consortium name="DOE Joint Genome Institute"/>
            <consortium name="Mycorrhizal Genomics Consortium"/>
            <person name="Kohler A."/>
            <person name="Kuo A."/>
            <person name="Nagy L.G."/>
            <person name="Floudas D."/>
            <person name="Copeland A."/>
            <person name="Barry K.W."/>
            <person name="Cichocki N."/>
            <person name="Veneault-Fourrey C."/>
            <person name="LaButti K."/>
            <person name="Lindquist E.A."/>
            <person name="Lipzen A."/>
            <person name="Lundell T."/>
            <person name="Morin E."/>
            <person name="Murat C."/>
            <person name="Riley R."/>
            <person name="Ohm R."/>
            <person name="Sun H."/>
            <person name="Tunlid A."/>
            <person name="Henrissat B."/>
            <person name="Grigoriev I.V."/>
            <person name="Hibbett D.S."/>
            <person name="Martin F."/>
        </authorList>
    </citation>
    <scope>NUCLEOTIDE SEQUENCE [LARGE SCALE GENOMIC DNA]</scope>
    <source>
        <strain evidence="3">h7</strain>
    </source>
</reference>
<feature type="region of interest" description="Disordered" evidence="1">
    <location>
        <begin position="545"/>
        <end position="570"/>
    </location>
</feature>
<organism evidence="2 3">
    <name type="scientific">Hebeloma cylindrosporum</name>
    <dbReference type="NCBI Taxonomy" id="76867"/>
    <lineage>
        <taxon>Eukaryota</taxon>
        <taxon>Fungi</taxon>
        <taxon>Dikarya</taxon>
        <taxon>Basidiomycota</taxon>
        <taxon>Agaricomycotina</taxon>
        <taxon>Agaricomycetes</taxon>
        <taxon>Agaricomycetidae</taxon>
        <taxon>Agaricales</taxon>
        <taxon>Agaricineae</taxon>
        <taxon>Hymenogastraceae</taxon>
        <taxon>Hebeloma</taxon>
    </lineage>
</organism>
<dbReference type="SUPFAM" id="SSF81383">
    <property type="entry name" value="F-box domain"/>
    <property type="match status" value="1"/>
</dbReference>
<dbReference type="STRING" id="686832.A0A0C3CGD7"/>